<evidence type="ECO:0008006" key="4">
    <source>
        <dbReference type="Google" id="ProtNLM"/>
    </source>
</evidence>
<evidence type="ECO:0000313" key="3">
    <source>
        <dbReference type="Proteomes" id="UP000316649"/>
    </source>
</evidence>
<organism evidence="2 3">
    <name type="scientific">Sedimenticola selenatireducens</name>
    <dbReference type="NCBI Taxonomy" id="191960"/>
    <lineage>
        <taxon>Bacteria</taxon>
        <taxon>Pseudomonadati</taxon>
        <taxon>Pseudomonadota</taxon>
        <taxon>Gammaproteobacteria</taxon>
        <taxon>Chromatiales</taxon>
        <taxon>Sedimenticolaceae</taxon>
        <taxon>Sedimenticola</taxon>
    </lineage>
</organism>
<dbReference type="OrthoDB" id="7056119at2"/>
<name>A0A558DLN2_9GAMM</name>
<dbReference type="SUPFAM" id="SSF55021">
    <property type="entry name" value="ACT-like"/>
    <property type="match status" value="1"/>
</dbReference>
<comment type="caution">
    <text evidence="2">The sequence shown here is derived from an EMBL/GenBank/DDBJ whole genome shotgun (WGS) entry which is preliminary data.</text>
</comment>
<feature type="compositionally biased region" description="Basic and acidic residues" evidence="1">
    <location>
        <begin position="91"/>
        <end position="107"/>
    </location>
</feature>
<evidence type="ECO:0000256" key="1">
    <source>
        <dbReference type="SAM" id="MobiDB-lite"/>
    </source>
</evidence>
<gene>
    <name evidence="2" type="ORF">FHP88_17940</name>
</gene>
<sequence>MSYQIILQLEDVAGAIARVMSGLRKLGISIVEQSFEARPEGGRNLILEVEGPQLSDEQLRTPLEALNGVAKLLSGAEEAGADIPAQVSTDAKPELPDTRYKDKNSEAGDADMRDRMLIFSLLSRYPNISGRLLEIDSSIPESERPQRMLELGQGFGGYLYKNLKVKKEVFDLRSAIELLIIPGLAPLVQISQYAEGVKVSGFTKNMKHAGQKTESCQFLAGTIQGLMDSVPTLPTHHVEKTQCIHAGAISCEYRLSPA</sequence>
<dbReference type="InterPro" id="IPR045865">
    <property type="entry name" value="ACT-like_dom_sf"/>
</dbReference>
<dbReference type="AlphaFoldDB" id="A0A558DLN2"/>
<evidence type="ECO:0000313" key="2">
    <source>
        <dbReference type="EMBL" id="TVO69534.1"/>
    </source>
</evidence>
<reference evidence="2 3" key="1">
    <citation type="submission" date="2019-07" db="EMBL/GenBank/DDBJ databases">
        <title>The pathways for chlorine oxyanion respiration interact through the shared metabolite chlorate.</title>
        <authorList>
            <person name="Barnum T.P."/>
            <person name="Cheng Y."/>
            <person name="Hill K.A."/>
            <person name="Lucas L.N."/>
            <person name="Carlson H.K."/>
            <person name="Coates J.D."/>
        </authorList>
    </citation>
    <scope>NUCLEOTIDE SEQUENCE [LARGE SCALE GENOMIC DNA]</scope>
    <source>
        <strain evidence="2 3">BK-1</strain>
    </source>
</reference>
<feature type="region of interest" description="Disordered" evidence="1">
    <location>
        <begin position="83"/>
        <end position="107"/>
    </location>
</feature>
<dbReference type="RefSeq" id="WP_144360473.1">
    <property type="nucleotide sequence ID" value="NZ_VMNH01000031.1"/>
</dbReference>
<keyword evidence="3" id="KW-1185">Reference proteome</keyword>
<dbReference type="CDD" id="cd02116">
    <property type="entry name" value="ACT"/>
    <property type="match status" value="1"/>
</dbReference>
<proteinExistence type="predicted"/>
<protein>
    <recommendedName>
        <fullName evidence="4">ACT domain-containing protein</fullName>
    </recommendedName>
</protein>
<accession>A0A558DLN2</accession>
<dbReference type="EMBL" id="VMNH01000031">
    <property type="protein sequence ID" value="TVO69534.1"/>
    <property type="molecule type" value="Genomic_DNA"/>
</dbReference>
<dbReference type="Proteomes" id="UP000316649">
    <property type="component" value="Unassembled WGS sequence"/>
</dbReference>